<dbReference type="EMBL" id="MG201401">
    <property type="protein sequence ID" value="ATS92429.1"/>
    <property type="molecule type" value="Genomic_DNA"/>
</dbReference>
<evidence type="ECO:0000256" key="1">
    <source>
        <dbReference type="SAM" id="Coils"/>
    </source>
</evidence>
<evidence type="ECO:0000313" key="2">
    <source>
        <dbReference type="EMBL" id="ATS92429.1"/>
    </source>
</evidence>
<accession>A0A2D2W2Z7</accession>
<protein>
    <submittedName>
        <fullName evidence="2">Uncharacterized protein</fullName>
    </submittedName>
</protein>
<reference evidence="2 3" key="1">
    <citation type="submission" date="2017-10" db="EMBL/GenBank/DDBJ databases">
        <title>Complete genome sequence of Escherichia coli bacteriophage PGT2.</title>
        <authorList>
            <person name="Kulikov E.E."/>
            <person name="Golomidova A.K."/>
            <person name="Kudryavtseva A.V."/>
            <person name="Letarov A.V."/>
        </authorList>
    </citation>
    <scope>NUCLEOTIDE SEQUENCE [LARGE SCALE GENOMIC DNA]</scope>
</reference>
<dbReference type="Proteomes" id="UP000240674">
    <property type="component" value="Segment"/>
</dbReference>
<organism evidence="2 3">
    <name type="scientific">Escherichia phage PGT2</name>
    <dbReference type="NCBI Taxonomy" id="2047782"/>
    <lineage>
        <taxon>Viruses</taxon>
        <taxon>Duplodnaviria</taxon>
        <taxon>Heunggongvirae</taxon>
        <taxon>Uroviricota</taxon>
        <taxon>Caudoviricetes</taxon>
        <taxon>Autographivirales</taxon>
        <taxon>Autonotataviridae</taxon>
        <taxon>Ermolevavirus</taxon>
        <taxon>Ermolevavirus PGT2</taxon>
    </lineage>
</organism>
<evidence type="ECO:0000313" key="3">
    <source>
        <dbReference type="Proteomes" id="UP000240674"/>
    </source>
</evidence>
<proteinExistence type="predicted"/>
<gene>
    <name evidence="2" type="ORF">PGT2_g00011</name>
</gene>
<name>A0A2D2W2Z7_9CAUD</name>
<feature type="coiled-coil region" evidence="1">
    <location>
        <begin position="119"/>
        <end position="146"/>
    </location>
</feature>
<keyword evidence="3" id="KW-1185">Reference proteome</keyword>
<sequence length="169" mass="18617">MTSINPVDLTTLGARVTDPAQLTEGRWYVVRVNCRGYTPLVHAKYLGMKGRASHAFEVCDEDHLALKRSLGLAKRIHRDNGSIRSGKIDGGGICEIFKFKQATATRSNAPQPTATLSTVDQFKSEIDALRAKATQKRDQIAQLSEEIAGINIAIYDTRKKLKASLEGYI</sequence>
<keyword evidence="1" id="KW-0175">Coiled coil</keyword>